<feature type="transmembrane region" description="Helical" evidence="3">
    <location>
        <begin position="125"/>
        <end position="145"/>
    </location>
</feature>
<dbReference type="AlphaFoldDB" id="A0A5J4YS45"/>
<evidence type="ECO:0000313" key="4">
    <source>
        <dbReference type="EMBL" id="KAA8494219.1"/>
    </source>
</evidence>
<dbReference type="InterPro" id="IPR007572">
    <property type="entry name" value="Uncharacterised_Ycf20"/>
</dbReference>
<comment type="caution">
    <text evidence="4">The sequence shown here is derived from an EMBL/GenBank/DDBJ whole genome shotgun (WGS) entry which is preliminary data.</text>
</comment>
<keyword evidence="3" id="KW-0812">Transmembrane</keyword>
<dbReference type="Pfam" id="PF04483">
    <property type="entry name" value="DUF565"/>
    <property type="match status" value="1"/>
</dbReference>
<dbReference type="Proteomes" id="UP000324585">
    <property type="component" value="Unassembled WGS sequence"/>
</dbReference>
<evidence type="ECO:0000256" key="2">
    <source>
        <dbReference type="ARBA" id="ARBA00021534"/>
    </source>
</evidence>
<protein>
    <recommendedName>
        <fullName evidence="2">Uncharacterized protein ycf20</fullName>
    </recommendedName>
</protein>
<organism evidence="4 5">
    <name type="scientific">Porphyridium purpureum</name>
    <name type="common">Red alga</name>
    <name type="synonym">Porphyridium cruentum</name>
    <dbReference type="NCBI Taxonomy" id="35688"/>
    <lineage>
        <taxon>Eukaryota</taxon>
        <taxon>Rhodophyta</taxon>
        <taxon>Bangiophyceae</taxon>
        <taxon>Porphyridiales</taxon>
        <taxon>Porphyridiaceae</taxon>
        <taxon>Porphyridium</taxon>
    </lineage>
</organism>
<feature type="transmembrane region" description="Helical" evidence="3">
    <location>
        <begin position="98"/>
        <end position="119"/>
    </location>
</feature>
<name>A0A5J4YS45_PORPP</name>
<dbReference type="PANTHER" id="PTHR33787">
    <property type="match status" value="1"/>
</dbReference>
<proteinExistence type="inferred from homology"/>
<keyword evidence="5" id="KW-1185">Reference proteome</keyword>
<accession>A0A5J4YS45</accession>
<sequence length="181" mass="20755">MRVAWAERYLRAGLVGSAAQLRGENNRSASIWRGRRAAQTARRRRRHLHVVYEIDADTTSNIDSVHLTRTRASQLVRLLLRVWSICNAYLLRSLRRQILWGAIALCLGNFCASVLITIIGEVRDWDAVAAALVLLWIETLTKWFYSSPARSRRPLAKIFNAFRVGITYGFIFDATRMSSKY</sequence>
<gene>
    <name evidence="4" type="ORF">FVE85_4194</name>
</gene>
<evidence type="ECO:0000256" key="1">
    <source>
        <dbReference type="ARBA" id="ARBA00009846"/>
    </source>
</evidence>
<evidence type="ECO:0000313" key="5">
    <source>
        <dbReference type="Proteomes" id="UP000324585"/>
    </source>
</evidence>
<dbReference type="PANTHER" id="PTHR33787:SF5">
    <property type="entry name" value="YCF20-LIKE PROTEIN"/>
    <property type="match status" value="1"/>
</dbReference>
<comment type="similarity">
    <text evidence="1">Belongs to the ycf20 family.</text>
</comment>
<keyword evidence="3" id="KW-1133">Transmembrane helix</keyword>
<reference evidence="5" key="1">
    <citation type="journal article" date="2019" name="Nat. Commun.">
        <title>Expansion of phycobilisome linker gene families in mesophilic red algae.</title>
        <authorList>
            <person name="Lee J."/>
            <person name="Kim D."/>
            <person name="Bhattacharya D."/>
            <person name="Yoon H.S."/>
        </authorList>
    </citation>
    <scope>NUCLEOTIDE SEQUENCE [LARGE SCALE GENOMIC DNA]</scope>
    <source>
        <strain evidence="5">CCMP 1328</strain>
    </source>
</reference>
<evidence type="ECO:0000256" key="3">
    <source>
        <dbReference type="SAM" id="Phobius"/>
    </source>
</evidence>
<keyword evidence="3" id="KW-0472">Membrane</keyword>
<dbReference type="EMBL" id="VRMN01000005">
    <property type="protein sequence ID" value="KAA8494219.1"/>
    <property type="molecule type" value="Genomic_DNA"/>
</dbReference>